<dbReference type="InterPro" id="IPR003220">
    <property type="entry name" value="InsA_N_dom_Znf"/>
</dbReference>
<evidence type="ECO:0000256" key="4">
    <source>
        <dbReference type="ARBA" id="ARBA00023172"/>
    </source>
</evidence>
<dbReference type="GO" id="GO:0006313">
    <property type="term" value="P:DNA transposition"/>
    <property type="evidence" value="ECO:0007669"/>
    <property type="project" value="InterPro"/>
</dbReference>
<organism evidence="7 8">
    <name type="scientific">Aphanizomenon flos-aquae WA102</name>
    <dbReference type="NCBI Taxonomy" id="1710896"/>
    <lineage>
        <taxon>Bacteria</taxon>
        <taxon>Bacillati</taxon>
        <taxon>Cyanobacteriota</taxon>
        <taxon>Cyanophyceae</taxon>
        <taxon>Nostocales</taxon>
        <taxon>Aphanizomenonaceae</taxon>
        <taxon>Aphanizomenon</taxon>
    </lineage>
</organism>
<name>A0A1B7W9B4_APHFL</name>
<proteinExistence type="inferred from homology"/>
<accession>A0A1B7W9B4</accession>
<dbReference type="InterPro" id="IPR051354">
    <property type="entry name" value="Transposase_27_IS1"/>
</dbReference>
<evidence type="ECO:0000259" key="6">
    <source>
        <dbReference type="Pfam" id="PF12759"/>
    </source>
</evidence>
<dbReference type="PATRIC" id="fig|1710896.3.peg.5862"/>
<comment type="function">
    <text evidence="1">Absolutely required for transposition of IS1.</text>
</comment>
<dbReference type="AlphaFoldDB" id="A0A1B7W9B4"/>
<dbReference type="PANTHER" id="PTHR33293">
    <property type="entry name" value="INSERTION ELEMENT IS1 1 PROTEIN INSB-RELATED"/>
    <property type="match status" value="1"/>
</dbReference>
<evidence type="ECO:0000256" key="3">
    <source>
        <dbReference type="ARBA" id="ARBA00022578"/>
    </source>
</evidence>
<keyword evidence="4" id="KW-0233">DNA recombination</keyword>
<dbReference type="Pfam" id="PF03400">
    <property type="entry name" value="DDE_Tnp_IS1"/>
    <property type="match status" value="1"/>
</dbReference>
<dbReference type="GO" id="GO:0003677">
    <property type="term" value="F:DNA binding"/>
    <property type="evidence" value="ECO:0007669"/>
    <property type="project" value="InterPro"/>
</dbReference>
<feature type="domain" description="InsA N-terminal zinc ribbon" evidence="5">
    <location>
        <begin position="5"/>
        <end position="33"/>
    </location>
</feature>
<evidence type="ECO:0000313" key="7">
    <source>
        <dbReference type="EMBL" id="OBQ33748.1"/>
    </source>
</evidence>
<sequence>MLFNTIVCPSCQSIDIVKHGVSGEDKDRYKCRNLECKRRTFILNYTYQGHLPEVKEKIIDMAMNGSGIRDTARVLKISPSTVINELKKKESDLVFVNEKKLAELEPSQTIVKLCQWEDQSAELDEMWSFVNSKKEERWLWHAIDHDTGEILAYVLSGHKDEAFLRLKELLEPFGITQYYTDGWGAYERHIEPALHLVGKCNTQKIERKHLTLRTRIKRLARKTICFSKSIVMHDIVLGLFINRFEFGCLI</sequence>
<reference evidence="7 8" key="1">
    <citation type="submission" date="2015-09" db="EMBL/GenBank/DDBJ databases">
        <title>Aphanizomenon flos-aquae WA102.</title>
        <authorList>
            <person name="Driscoll C."/>
        </authorList>
    </citation>
    <scope>NUCLEOTIDE SEQUENCE [LARGE SCALE GENOMIC DNA]</scope>
    <source>
        <strain evidence="7">WA102</strain>
    </source>
</reference>
<comment type="similarity">
    <text evidence="2">Belongs to the transposase 27 family.</text>
</comment>
<gene>
    <name evidence="7" type="ORF">AN484_27060</name>
</gene>
<dbReference type="Proteomes" id="UP000092093">
    <property type="component" value="Unassembled WGS sequence"/>
</dbReference>
<keyword evidence="3" id="KW-0815">Transposition</keyword>
<dbReference type="Pfam" id="PF03811">
    <property type="entry name" value="Zn_ribbon_InsA"/>
    <property type="match status" value="1"/>
</dbReference>
<dbReference type="NCBIfam" id="NF033558">
    <property type="entry name" value="transpos_IS1"/>
    <property type="match status" value="1"/>
</dbReference>
<comment type="caution">
    <text evidence="7">The sequence shown here is derived from an EMBL/GenBank/DDBJ whole genome shotgun (WGS) entry which is preliminary data.</text>
</comment>
<evidence type="ECO:0000256" key="1">
    <source>
        <dbReference type="ARBA" id="ARBA00004091"/>
    </source>
</evidence>
<dbReference type="EMBL" id="LJOW01000547">
    <property type="protein sequence ID" value="OBQ33748.1"/>
    <property type="molecule type" value="Genomic_DNA"/>
</dbReference>
<evidence type="ECO:0000256" key="2">
    <source>
        <dbReference type="ARBA" id="ARBA00008841"/>
    </source>
</evidence>
<evidence type="ECO:0000259" key="5">
    <source>
        <dbReference type="Pfam" id="PF03811"/>
    </source>
</evidence>
<dbReference type="InterPro" id="IPR005063">
    <property type="entry name" value="Transposase_27"/>
</dbReference>
<dbReference type="Pfam" id="PF12759">
    <property type="entry name" value="HTH_Tnp_IS1"/>
    <property type="match status" value="1"/>
</dbReference>
<protein>
    <submittedName>
        <fullName evidence="7">Transposase</fullName>
    </submittedName>
</protein>
<evidence type="ECO:0000313" key="8">
    <source>
        <dbReference type="Proteomes" id="UP000092093"/>
    </source>
</evidence>
<dbReference type="PANTHER" id="PTHR33293:SF1">
    <property type="entry name" value="INSERTION ELEMENT IS1 1 PROTEIN INSB-RELATED"/>
    <property type="match status" value="1"/>
</dbReference>
<feature type="domain" description="Insertion element IS1 protein InsA helix-turn-helix" evidence="6">
    <location>
        <begin position="45"/>
        <end position="88"/>
    </location>
</feature>
<dbReference type="GO" id="GO:0004803">
    <property type="term" value="F:transposase activity"/>
    <property type="evidence" value="ECO:0007669"/>
    <property type="project" value="InterPro"/>
</dbReference>
<dbReference type="InterPro" id="IPR024431">
    <property type="entry name" value="InsA_HTH_dom"/>
</dbReference>